<dbReference type="Proteomes" id="UP000552097">
    <property type="component" value="Unassembled WGS sequence"/>
</dbReference>
<dbReference type="InterPro" id="IPR029069">
    <property type="entry name" value="HotDog_dom_sf"/>
</dbReference>
<dbReference type="PANTHER" id="PTHR38110">
    <property type="entry name" value="CHROMOSOME 23, WHOLE GENOME SHOTGUN SEQUENCE"/>
    <property type="match status" value="1"/>
</dbReference>
<dbReference type="InterPro" id="IPR049449">
    <property type="entry name" value="TesB_ACOT8-like_N"/>
</dbReference>
<evidence type="ECO:0000313" key="3">
    <source>
        <dbReference type="EMBL" id="MBB5806354.1"/>
    </source>
</evidence>
<gene>
    <name evidence="3" type="ORF">F4560_006122</name>
</gene>
<evidence type="ECO:0000259" key="1">
    <source>
        <dbReference type="Pfam" id="PF13622"/>
    </source>
</evidence>
<dbReference type="Pfam" id="PF13622">
    <property type="entry name" value="4HBT_3"/>
    <property type="match status" value="1"/>
</dbReference>
<dbReference type="SUPFAM" id="SSF54637">
    <property type="entry name" value="Thioesterase/thiol ester dehydrase-isomerase"/>
    <property type="match status" value="2"/>
</dbReference>
<evidence type="ECO:0008006" key="5">
    <source>
        <dbReference type="Google" id="ProtNLM"/>
    </source>
</evidence>
<dbReference type="Pfam" id="PF20789">
    <property type="entry name" value="4HBT_3C"/>
    <property type="match status" value="1"/>
</dbReference>
<organism evidence="3 4">
    <name type="scientific">Saccharothrix ecbatanensis</name>
    <dbReference type="NCBI Taxonomy" id="1105145"/>
    <lineage>
        <taxon>Bacteria</taxon>
        <taxon>Bacillati</taxon>
        <taxon>Actinomycetota</taxon>
        <taxon>Actinomycetes</taxon>
        <taxon>Pseudonocardiales</taxon>
        <taxon>Pseudonocardiaceae</taxon>
        <taxon>Saccharothrix</taxon>
    </lineage>
</organism>
<dbReference type="PANTHER" id="PTHR38110:SF1">
    <property type="entry name" value="THIOESTERASE DOMAIN-CONTAINING PROTEIN"/>
    <property type="match status" value="1"/>
</dbReference>
<feature type="domain" description="Acyl-CoA thioesterase-like N-terminal HotDog" evidence="1">
    <location>
        <begin position="21"/>
        <end position="110"/>
    </location>
</feature>
<name>A0A7W9M3U5_9PSEU</name>
<protein>
    <recommendedName>
        <fullName evidence="5">Thioesterase superfamily protein</fullName>
    </recommendedName>
</protein>
<dbReference type="InterPro" id="IPR049450">
    <property type="entry name" value="ACOT8-like_C"/>
</dbReference>
<comment type="caution">
    <text evidence="3">The sequence shown here is derived from an EMBL/GenBank/DDBJ whole genome shotgun (WGS) entry which is preliminary data.</text>
</comment>
<keyword evidence="4" id="KW-1185">Reference proteome</keyword>
<dbReference type="InterPro" id="IPR042171">
    <property type="entry name" value="Acyl-CoA_hotdog"/>
</dbReference>
<dbReference type="InterPro" id="IPR052389">
    <property type="entry name" value="Sec_Metab_Biosynth-Assoc"/>
</dbReference>
<dbReference type="Gene3D" id="2.40.160.210">
    <property type="entry name" value="Acyl-CoA thioesterase, double hotdog domain"/>
    <property type="match status" value="1"/>
</dbReference>
<dbReference type="RefSeq" id="WP_184925837.1">
    <property type="nucleotide sequence ID" value="NZ_JACHMO010000001.1"/>
</dbReference>
<proteinExistence type="predicted"/>
<dbReference type="CDD" id="cd03440">
    <property type="entry name" value="hot_dog"/>
    <property type="match status" value="1"/>
</dbReference>
<accession>A0A7W9M3U5</accession>
<reference evidence="3 4" key="1">
    <citation type="submission" date="2020-08" db="EMBL/GenBank/DDBJ databases">
        <title>Sequencing the genomes of 1000 actinobacteria strains.</title>
        <authorList>
            <person name="Klenk H.-P."/>
        </authorList>
    </citation>
    <scope>NUCLEOTIDE SEQUENCE [LARGE SCALE GENOMIC DNA]</scope>
    <source>
        <strain evidence="3 4">DSM 45486</strain>
    </source>
</reference>
<dbReference type="EMBL" id="JACHMO010000001">
    <property type="protein sequence ID" value="MBB5806354.1"/>
    <property type="molecule type" value="Genomic_DNA"/>
</dbReference>
<sequence>MSFSVASAVRPLGDGTYTASLPAEWTVGPKPHGGFLLALVSRAAVDSARAAVPGADDLAPLAVSTQFLRAPEVGPVLLRTQVRKAGRTATVVTSALEQRGRSCVEAVVTVGRMPNGTPDYVDLPDMAAAPPADAIDLASMGSGGVYKLGSVCDVRLDQEGAGFLTGRVGDPLVLRLWVRPLGERPDPYFALIAGDISMPVTFNLGRFGWSPTVQMTSLLRSHPAPGWLRVRVSCSAVHGQWFDEDAVVIDSAGRLVCQARQLALTPAG</sequence>
<dbReference type="AlphaFoldDB" id="A0A7W9M3U5"/>
<evidence type="ECO:0000313" key="4">
    <source>
        <dbReference type="Proteomes" id="UP000552097"/>
    </source>
</evidence>
<evidence type="ECO:0000259" key="2">
    <source>
        <dbReference type="Pfam" id="PF20789"/>
    </source>
</evidence>
<feature type="domain" description="Acyl-CoA thioesterase-like C-terminal" evidence="2">
    <location>
        <begin position="140"/>
        <end position="264"/>
    </location>
</feature>